<dbReference type="InterPro" id="IPR019987">
    <property type="entry name" value="GTP-bd_ribosome_bio_YsxC"/>
</dbReference>
<dbReference type="GO" id="GO:0046872">
    <property type="term" value="F:metal ion binding"/>
    <property type="evidence" value="ECO:0007669"/>
    <property type="project" value="UniProtKB-KW"/>
</dbReference>
<accession>A0A9X1KYK3</accession>
<dbReference type="Gene3D" id="3.40.50.300">
    <property type="entry name" value="P-loop containing nucleotide triphosphate hydrolases"/>
    <property type="match status" value="1"/>
</dbReference>
<evidence type="ECO:0000256" key="8">
    <source>
        <dbReference type="ARBA" id="ARBA00023210"/>
    </source>
</evidence>
<dbReference type="CDD" id="cd01876">
    <property type="entry name" value="YihA_EngB"/>
    <property type="match status" value="1"/>
</dbReference>
<evidence type="ECO:0000256" key="3">
    <source>
        <dbReference type="ARBA" id="ARBA00022618"/>
    </source>
</evidence>
<evidence type="ECO:0000256" key="4">
    <source>
        <dbReference type="ARBA" id="ARBA00022723"/>
    </source>
</evidence>
<evidence type="ECO:0000313" key="13">
    <source>
        <dbReference type="Proteomes" id="UP001139409"/>
    </source>
</evidence>
<dbReference type="InterPro" id="IPR030393">
    <property type="entry name" value="G_ENGB_dom"/>
</dbReference>
<evidence type="ECO:0000313" key="12">
    <source>
        <dbReference type="EMBL" id="MCA6078003.1"/>
    </source>
</evidence>
<name>A0A9X1KYK3_9BACT</name>
<comment type="caution">
    <text evidence="12">The sequence shown here is derived from an EMBL/GenBank/DDBJ whole genome shotgun (WGS) entry which is preliminary data.</text>
</comment>
<dbReference type="HAMAP" id="MF_00321">
    <property type="entry name" value="GTPase_EngB"/>
    <property type="match status" value="1"/>
</dbReference>
<proteinExistence type="inferred from homology"/>
<dbReference type="Proteomes" id="UP001139409">
    <property type="component" value="Unassembled WGS sequence"/>
</dbReference>
<feature type="domain" description="EngB-type G" evidence="11">
    <location>
        <begin position="22"/>
        <end position="197"/>
    </location>
</feature>
<evidence type="ECO:0000256" key="2">
    <source>
        <dbReference type="ARBA" id="ARBA00009638"/>
    </source>
</evidence>
<keyword evidence="3 10" id="KW-0132">Cell division</keyword>
<dbReference type="FunFam" id="3.40.50.300:FF:000098">
    <property type="entry name" value="Probable GTP-binding protein EngB"/>
    <property type="match status" value="1"/>
</dbReference>
<keyword evidence="9 10" id="KW-0131">Cell cycle</keyword>
<dbReference type="InterPro" id="IPR006073">
    <property type="entry name" value="GTP-bd"/>
</dbReference>
<evidence type="ECO:0000256" key="10">
    <source>
        <dbReference type="HAMAP-Rule" id="MF_00321"/>
    </source>
</evidence>
<evidence type="ECO:0000256" key="7">
    <source>
        <dbReference type="ARBA" id="ARBA00023134"/>
    </source>
</evidence>
<gene>
    <name evidence="12" type="primary">yihA</name>
    <name evidence="10" type="synonym">engB</name>
    <name evidence="12" type="ORF">LDX50_24225</name>
</gene>
<dbReference type="RefSeq" id="WP_225698865.1">
    <property type="nucleotide sequence ID" value="NZ_JAIXNE010000005.1"/>
</dbReference>
<keyword evidence="8 10" id="KW-0717">Septation</keyword>
<dbReference type="InterPro" id="IPR027417">
    <property type="entry name" value="P-loop_NTPase"/>
</dbReference>
<dbReference type="PANTHER" id="PTHR11649:SF13">
    <property type="entry name" value="ENGB-TYPE G DOMAIN-CONTAINING PROTEIN"/>
    <property type="match status" value="1"/>
</dbReference>
<keyword evidence="7 10" id="KW-0342">GTP-binding</keyword>
<dbReference type="PROSITE" id="PS51706">
    <property type="entry name" value="G_ENGB"/>
    <property type="match status" value="1"/>
</dbReference>
<dbReference type="PANTHER" id="PTHR11649">
    <property type="entry name" value="MSS1/TRME-RELATED GTP-BINDING PROTEIN"/>
    <property type="match status" value="1"/>
</dbReference>
<sequence>MSIKKAEFITSSSVYTQCPPPERPEIAFIGRSNVGKSSLINMLTGRKKLAKVSGKPGKTQLINHFLIDENWFLVDLPGYGWAKVSKTDRSKWGEMIHDYLTERKNLINVFVLIDTRLDPQPVDTEFIQWLGEKGIPFALIFTKADKQSKNKNQSSMAKYRRVLKSQWETLPPMVLTSSETGEGKDDLTDYINYCLQVAAEI</sequence>
<comment type="cofactor">
    <cofactor evidence="1">
        <name>Mg(2+)</name>
        <dbReference type="ChEBI" id="CHEBI:18420"/>
    </cofactor>
</comment>
<keyword evidence="13" id="KW-1185">Reference proteome</keyword>
<organism evidence="12 13">
    <name type="scientific">Fulvivirga sedimenti</name>
    <dbReference type="NCBI Taxonomy" id="2879465"/>
    <lineage>
        <taxon>Bacteria</taxon>
        <taxon>Pseudomonadati</taxon>
        <taxon>Bacteroidota</taxon>
        <taxon>Cytophagia</taxon>
        <taxon>Cytophagales</taxon>
        <taxon>Fulvivirgaceae</taxon>
        <taxon>Fulvivirga</taxon>
    </lineage>
</organism>
<evidence type="ECO:0000259" key="11">
    <source>
        <dbReference type="PROSITE" id="PS51706"/>
    </source>
</evidence>
<dbReference type="SUPFAM" id="SSF52540">
    <property type="entry name" value="P-loop containing nucleoside triphosphate hydrolases"/>
    <property type="match status" value="1"/>
</dbReference>
<dbReference type="NCBIfam" id="TIGR03598">
    <property type="entry name" value="GTPase_YsxC"/>
    <property type="match status" value="1"/>
</dbReference>
<dbReference type="AlphaFoldDB" id="A0A9X1KYK3"/>
<evidence type="ECO:0000256" key="1">
    <source>
        <dbReference type="ARBA" id="ARBA00001946"/>
    </source>
</evidence>
<protein>
    <recommendedName>
        <fullName evidence="10">Probable GTP-binding protein EngB</fullName>
    </recommendedName>
</protein>
<comment type="function">
    <text evidence="10">Necessary for normal cell division and for the maintenance of normal septation.</text>
</comment>
<dbReference type="EMBL" id="JAIXNE010000005">
    <property type="protein sequence ID" value="MCA6078003.1"/>
    <property type="molecule type" value="Genomic_DNA"/>
</dbReference>
<dbReference type="GO" id="GO:0005525">
    <property type="term" value="F:GTP binding"/>
    <property type="evidence" value="ECO:0007669"/>
    <property type="project" value="UniProtKB-UniRule"/>
</dbReference>
<keyword evidence="5 10" id="KW-0547">Nucleotide-binding</keyword>
<keyword evidence="4" id="KW-0479">Metal-binding</keyword>
<evidence type="ECO:0000256" key="5">
    <source>
        <dbReference type="ARBA" id="ARBA00022741"/>
    </source>
</evidence>
<evidence type="ECO:0000256" key="9">
    <source>
        <dbReference type="ARBA" id="ARBA00023306"/>
    </source>
</evidence>
<dbReference type="Pfam" id="PF01926">
    <property type="entry name" value="MMR_HSR1"/>
    <property type="match status" value="1"/>
</dbReference>
<dbReference type="GO" id="GO:0000917">
    <property type="term" value="P:division septum assembly"/>
    <property type="evidence" value="ECO:0007669"/>
    <property type="project" value="UniProtKB-KW"/>
</dbReference>
<keyword evidence="6" id="KW-0460">Magnesium</keyword>
<comment type="similarity">
    <text evidence="2 10">Belongs to the TRAFAC class TrmE-Era-EngA-EngB-Septin-like GTPase superfamily. EngB GTPase family.</text>
</comment>
<reference evidence="12" key="1">
    <citation type="submission" date="2021-09" db="EMBL/GenBank/DDBJ databases">
        <title>Fulvivirga sp. isolated from coastal sediment.</title>
        <authorList>
            <person name="Yu H."/>
        </authorList>
    </citation>
    <scope>NUCLEOTIDE SEQUENCE</scope>
    <source>
        <strain evidence="12">1062</strain>
    </source>
</reference>
<evidence type="ECO:0000256" key="6">
    <source>
        <dbReference type="ARBA" id="ARBA00022842"/>
    </source>
</evidence>